<evidence type="ECO:0000259" key="14">
    <source>
        <dbReference type="PROSITE" id="PS51198"/>
    </source>
</evidence>
<keyword evidence="6" id="KW-0238">DNA-binding</keyword>
<dbReference type="PANTHER" id="PTHR11070:SF2">
    <property type="entry name" value="ATP-DEPENDENT DNA HELICASE SRS2"/>
    <property type="match status" value="1"/>
</dbReference>
<keyword evidence="7" id="KW-0413">Isomerase</keyword>
<comment type="similarity">
    <text evidence="1">Belongs to the helicase family. UvrD subfamily.</text>
</comment>
<dbReference type="GO" id="GO:0043138">
    <property type="term" value="F:3'-5' DNA helicase activity"/>
    <property type="evidence" value="ECO:0007669"/>
    <property type="project" value="UniProtKB-EC"/>
</dbReference>
<feature type="region of interest" description="Disordered" evidence="13">
    <location>
        <begin position="711"/>
        <end position="761"/>
    </location>
</feature>
<evidence type="ECO:0000256" key="4">
    <source>
        <dbReference type="ARBA" id="ARBA00022806"/>
    </source>
</evidence>
<dbReference type="Proteomes" id="UP000823757">
    <property type="component" value="Unassembled WGS sequence"/>
</dbReference>
<feature type="binding site" evidence="12">
    <location>
        <begin position="31"/>
        <end position="38"/>
    </location>
    <ligand>
        <name>ATP</name>
        <dbReference type="ChEBI" id="CHEBI:30616"/>
    </ligand>
</feature>
<dbReference type="EMBL" id="JADIMD010000027">
    <property type="protein sequence ID" value="MBO8474051.1"/>
    <property type="molecule type" value="Genomic_DNA"/>
</dbReference>
<dbReference type="Pfam" id="PF21196">
    <property type="entry name" value="PcrA_UvrD_tudor"/>
    <property type="match status" value="1"/>
</dbReference>
<dbReference type="GO" id="GO:0016787">
    <property type="term" value="F:hydrolase activity"/>
    <property type="evidence" value="ECO:0007669"/>
    <property type="project" value="UniProtKB-UniRule"/>
</dbReference>
<dbReference type="PROSITE" id="PS51217">
    <property type="entry name" value="UVRD_HELICASE_CTER"/>
    <property type="match status" value="1"/>
</dbReference>
<evidence type="ECO:0000256" key="9">
    <source>
        <dbReference type="ARBA" id="ARBA00034808"/>
    </source>
</evidence>
<dbReference type="Pfam" id="PF13361">
    <property type="entry name" value="UvrD_C"/>
    <property type="match status" value="1"/>
</dbReference>
<evidence type="ECO:0000256" key="8">
    <source>
        <dbReference type="ARBA" id="ARBA00034617"/>
    </source>
</evidence>
<dbReference type="InterPro" id="IPR013986">
    <property type="entry name" value="DExx_box_DNA_helicase_dom_sf"/>
</dbReference>
<dbReference type="InterPro" id="IPR014017">
    <property type="entry name" value="DNA_helicase_UvrD-like_C"/>
</dbReference>
<evidence type="ECO:0000256" key="11">
    <source>
        <dbReference type="ARBA" id="ARBA00048988"/>
    </source>
</evidence>
<dbReference type="PROSITE" id="PS51198">
    <property type="entry name" value="UVRD_HELICASE_ATP_BIND"/>
    <property type="match status" value="1"/>
</dbReference>
<dbReference type="GO" id="GO:0000725">
    <property type="term" value="P:recombinational repair"/>
    <property type="evidence" value="ECO:0007669"/>
    <property type="project" value="TreeGrafter"/>
</dbReference>
<feature type="domain" description="UvrD-like helicase ATP-binding" evidence="14">
    <location>
        <begin position="10"/>
        <end position="295"/>
    </location>
</feature>
<dbReference type="GO" id="GO:0005524">
    <property type="term" value="F:ATP binding"/>
    <property type="evidence" value="ECO:0007669"/>
    <property type="project" value="UniProtKB-UniRule"/>
</dbReference>
<comment type="catalytic activity">
    <reaction evidence="11">
        <text>ATP + H2O = ADP + phosphate + H(+)</text>
        <dbReference type="Rhea" id="RHEA:13065"/>
        <dbReference type="ChEBI" id="CHEBI:15377"/>
        <dbReference type="ChEBI" id="CHEBI:15378"/>
        <dbReference type="ChEBI" id="CHEBI:30616"/>
        <dbReference type="ChEBI" id="CHEBI:43474"/>
        <dbReference type="ChEBI" id="CHEBI:456216"/>
        <dbReference type="EC" id="5.6.2.4"/>
    </reaction>
</comment>
<feature type="compositionally biased region" description="Polar residues" evidence="13">
    <location>
        <begin position="726"/>
        <end position="735"/>
    </location>
</feature>
<evidence type="ECO:0000313" key="16">
    <source>
        <dbReference type="EMBL" id="MBO8474051.1"/>
    </source>
</evidence>
<evidence type="ECO:0000256" key="10">
    <source>
        <dbReference type="ARBA" id="ARBA00034923"/>
    </source>
</evidence>
<gene>
    <name evidence="16" type="ORF">IAB91_02010</name>
</gene>
<evidence type="ECO:0000256" key="12">
    <source>
        <dbReference type="PROSITE-ProRule" id="PRU00560"/>
    </source>
</evidence>
<evidence type="ECO:0000256" key="7">
    <source>
        <dbReference type="ARBA" id="ARBA00023235"/>
    </source>
</evidence>
<accession>A0A9D9IL29</accession>
<evidence type="ECO:0000256" key="3">
    <source>
        <dbReference type="ARBA" id="ARBA00022801"/>
    </source>
</evidence>
<evidence type="ECO:0000256" key="13">
    <source>
        <dbReference type="SAM" id="MobiDB-lite"/>
    </source>
</evidence>
<comment type="catalytic activity">
    <reaction evidence="8">
        <text>Couples ATP hydrolysis with the unwinding of duplex DNA by translocating in the 3'-5' direction.</text>
        <dbReference type="EC" id="5.6.2.4"/>
    </reaction>
</comment>
<dbReference type="InterPro" id="IPR014016">
    <property type="entry name" value="UvrD-like_ATP-bd"/>
</dbReference>
<keyword evidence="5 12" id="KW-0067">ATP-binding</keyword>
<dbReference type="Gene3D" id="1.10.10.160">
    <property type="match status" value="1"/>
</dbReference>
<dbReference type="InterPro" id="IPR027417">
    <property type="entry name" value="P-loop_NTPase"/>
</dbReference>
<dbReference type="Pfam" id="PF00580">
    <property type="entry name" value="UvrD-helicase"/>
    <property type="match status" value="1"/>
</dbReference>
<dbReference type="CDD" id="cd17932">
    <property type="entry name" value="DEXQc_UvrD"/>
    <property type="match status" value="1"/>
</dbReference>
<name>A0A9D9IL29_9BACT</name>
<keyword evidence="3 12" id="KW-0378">Hydrolase</keyword>
<dbReference type="GO" id="GO:0003677">
    <property type="term" value="F:DNA binding"/>
    <property type="evidence" value="ECO:0007669"/>
    <property type="project" value="UniProtKB-KW"/>
</dbReference>
<dbReference type="SUPFAM" id="SSF52540">
    <property type="entry name" value="P-loop containing nucleoside triphosphate hydrolases"/>
    <property type="match status" value="1"/>
</dbReference>
<dbReference type="PANTHER" id="PTHR11070">
    <property type="entry name" value="UVRD / RECB / PCRA DNA HELICASE FAMILY MEMBER"/>
    <property type="match status" value="1"/>
</dbReference>
<reference evidence="16" key="1">
    <citation type="submission" date="2020-10" db="EMBL/GenBank/DDBJ databases">
        <authorList>
            <person name="Gilroy R."/>
        </authorList>
    </citation>
    <scope>NUCLEOTIDE SEQUENCE</scope>
    <source>
        <strain evidence="16">B1-13419</strain>
    </source>
</reference>
<evidence type="ECO:0000256" key="6">
    <source>
        <dbReference type="ARBA" id="ARBA00023125"/>
    </source>
</evidence>
<protein>
    <recommendedName>
        <fullName evidence="9">DNA 3'-5' helicase</fullName>
        <ecNumber evidence="9">5.6.2.4</ecNumber>
    </recommendedName>
    <alternativeName>
        <fullName evidence="10">DNA 3'-5' helicase II</fullName>
    </alternativeName>
</protein>
<keyword evidence="2 12" id="KW-0547">Nucleotide-binding</keyword>
<keyword evidence="4 12" id="KW-0347">Helicase</keyword>
<feature type="domain" description="UvrD-like helicase C-terminal" evidence="15">
    <location>
        <begin position="296"/>
        <end position="599"/>
    </location>
</feature>
<proteinExistence type="inferred from homology"/>
<dbReference type="InterPro" id="IPR000212">
    <property type="entry name" value="DNA_helicase_UvrD/REP"/>
</dbReference>
<dbReference type="CDD" id="cd18807">
    <property type="entry name" value="SF1_C_UvrD"/>
    <property type="match status" value="1"/>
</dbReference>
<dbReference type="AlphaFoldDB" id="A0A9D9IL29"/>
<evidence type="ECO:0000256" key="2">
    <source>
        <dbReference type="ARBA" id="ARBA00022741"/>
    </source>
</evidence>
<dbReference type="EC" id="5.6.2.4" evidence="9"/>
<dbReference type="Gene3D" id="3.40.50.300">
    <property type="entry name" value="P-loop containing nucleotide triphosphate hydrolases"/>
    <property type="match status" value="2"/>
</dbReference>
<evidence type="ECO:0000259" key="15">
    <source>
        <dbReference type="PROSITE" id="PS51217"/>
    </source>
</evidence>
<dbReference type="GO" id="GO:0033202">
    <property type="term" value="C:DNA helicase complex"/>
    <property type="evidence" value="ECO:0007669"/>
    <property type="project" value="TreeGrafter"/>
</dbReference>
<evidence type="ECO:0000256" key="5">
    <source>
        <dbReference type="ARBA" id="ARBA00022840"/>
    </source>
</evidence>
<dbReference type="Gene3D" id="1.10.486.10">
    <property type="entry name" value="PCRA, domain 4"/>
    <property type="match status" value="1"/>
</dbReference>
<evidence type="ECO:0000256" key="1">
    <source>
        <dbReference type="ARBA" id="ARBA00009922"/>
    </source>
</evidence>
<reference evidence="16" key="2">
    <citation type="journal article" date="2021" name="PeerJ">
        <title>Extensive microbial diversity within the chicken gut microbiome revealed by metagenomics and culture.</title>
        <authorList>
            <person name="Gilroy R."/>
            <person name="Ravi A."/>
            <person name="Getino M."/>
            <person name="Pursley I."/>
            <person name="Horton D.L."/>
            <person name="Alikhan N.F."/>
            <person name="Baker D."/>
            <person name="Gharbi K."/>
            <person name="Hall N."/>
            <person name="Watson M."/>
            <person name="Adriaenssens E.M."/>
            <person name="Foster-Nyarko E."/>
            <person name="Jarju S."/>
            <person name="Secka A."/>
            <person name="Antonio M."/>
            <person name="Oren A."/>
            <person name="Chaudhuri R.R."/>
            <person name="La Ragione R."/>
            <person name="Hildebrand F."/>
            <person name="Pallen M.J."/>
        </authorList>
    </citation>
    <scope>NUCLEOTIDE SEQUENCE</scope>
    <source>
        <strain evidence="16">B1-13419</strain>
    </source>
</reference>
<dbReference type="GO" id="GO:0005829">
    <property type="term" value="C:cytosol"/>
    <property type="evidence" value="ECO:0007669"/>
    <property type="project" value="TreeGrafter"/>
</dbReference>
<evidence type="ECO:0000313" key="17">
    <source>
        <dbReference type="Proteomes" id="UP000823757"/>
    </source>
</evidence>
<organism evidence="16 17">
    <name type="scientific">Candidatus Cryptobacteroides faecigallinarum</name>
    <dbReference type="NCBI Taxonomy" id="2840763"/>
    <lineage>
        <taxon>Bacteria</taxon>
        <taxon>Pseudomonadati</taxon>
        <taxon>Bacteroidota</taxon>
        <taxon>Bacteroidia</taxon>
        <taxon>Bacteroidales</taxon>
        <taxon>Candidatus Cryptobacteroides</taxon>
    </lineage>
</organism>
<sequence>MEQGKSAILEGLNSEQEHAVSCVDGPVLIVAGAGSGKTRVLTSRIAYILEQGGEPERILALTFTKKAASEMKERIAVMVGARKARKLVMGTFHSVFIRFLREYAESLGYPSSFTIYDTSDSISAIKTCLKELQLDDKVYKPKDVLSRISMAKNNLVTADAYARNQTAIQNDAAARKPKIYEIYNLYSAKCRQAGVMDFDDILLNMNILLRDNPEAQEILSDRFDYIMVDEYQDTNFAQYLILKKLAMKHKNICVVGDDSQSIYAFRGAKIENILNFRKDYPENKTFRLEQNYRSTRTIVEAANSLIAKNSARIPKNCYSMGEEGDKIRLIQAYTEQEEASLIASSIVSRMQSAHAQYQDFAILYRTNSQSRALEEALRKRNLPYMIYSGNSFFERAEVKDMMAYFKLIANPNDDESFRRIVNRPARGIGDTSLAALVAAAHNHGSSLTKVAYAEDLETYGLKPAAIGRIRDFVKMITTHTVRSVTEDAYSLALSIASESGLYAMYKSDTSIEGQSKTANVEELLDSVKTYIEERHNEDFEEMQADGTIGEGVELSEADLPTVTLSDYLENISLLSAVDMESDEDSVNRIALMTVHSSKGLEFPYVYIAGLEENLFPSGGSMASEHDIEEERRLFYVAVTRAEKAVDLTFASTRMRNGKHESNPPSRFIREIDSKYIANPLQSAQDGLGESAAPAFWGRRADCSTARTAFSGGSVARASRATGSVPRLSSPSVQSSEPRKSMVTPFRRPHTAAPARVPDSEFTPTPVLQLRAGQRVEHNRFGYGKILEIAGDAKNLKAKILFDEYGEKILLLQYAKIRVVDVAE</sequence>
<comment type="caution">
    <text evidence="16">The sequence shown here is derived from an EMBL/GenBank/DDBJ whole genome shotgun (WGS) entry which is preliminary data.</text>
</comment>